<protein>
    <submittedName>
        <fullName evidence="1">Uncharacterized protein</fullName>
    </submittedName>
</protein>
<proteinExistence type="predicted"/>
<evidence type="ECO:0000313" key="1">
    <source>
        <dbReference type="EMBL" id="PIO23198.1"/>
    </source>
</evidence>
<name>A0A2G9R5M7_AQUCT</name>
<accession>A0A2G9R5M7</accession>
<dbReference type="EMBL" id="KV959981">
    <property type="protein sequence ID" value="PIO23198.1"/>
    <property type="molecule type" value="Genomic_DNA"/>
</dbReference>
<dbReference type="AlphaFoldDB" id="A0A2G9R5M7"/>
<reference evidence="1" key="1">
    <citation type="submission" date="2017-08" db="EMBL/GenBank/DDBJ databases">
        <title>Assembly of the North American Bullfrog Genome.</title>
        <authorList>
            <person name="Warren R.L."/>
            <person name="Vandervalk B.P."/>
            <person name="Kucuk E."/>
            <person name="Birol I."/>
            <person name="Helbing C."/>
            <person name="Pandoh P."/>
            <person name="Behsaz B."/>
            <person name="Mohamadi H."/>
            <person name="Chu J."/>
            <person name="Jackman S."/>
            <person name="Hammond S.A."/>
            <person name="Veldhoen N."/>
            <person name="Kirk H."/>
            <person name="Zhao Y."/>
            <person name="Coope R."/>
            <person name="Pleasance S."/>
            <person name="Moore R."/>
            <person name="Holt R."/>
        </authorList>
    </citation>
    <scope>NUCLEOTIDE SEQUENCE</scope>
    <source>
        <strain evidence="1">Bruno</strain>
        <tissue evidence="1">Liver</tissue>
    </source>
</reference>
<gene>
    <name evidence="1" type="ORF">AB205_0115330</name>
</gene>
<organism evidence="1">
    <name type="scientific">Aquarana catesbeiana</name>
    <name type="common">American bullfrog</name>
    <name type="synonym">Rana catesbeiana</name>
    <dbReference type="NCBI Taxonomy" id="8400"/>
    <lineage>
        <taxon>Eukaryota</taxon>
        <taxon>Metazoa</taxon>
        <taxon>Chordata</taxon>
        <taxon>Craniata</taxon>
        <taxon>Vertebrata</taxon>
        <taxon>Euteleostomi</taxon>
        <taxon>Amphibia</taxon>
        <taxon>Batrachia</taxon>
        <taxon>Anura</taxon>
        <taxon>Neobatrachia</taxon>
        <taxon>Ranoidea</taxon>
        <taxon>Ranidae</taxon>
        <taxon>Aquarana</taxon>
    </lineage>
</organism>
<sequence length="64" mass="7349">MTSMYANIHHVLLHPVGQTLAKELVEERDQGTLPEEGWHLQPARHCVSLCYDVGIRELTYVLYS</sequence>